<feature type="transmembrane region" description="Helical" evidence="1">
    <location>
        <begin position="72"/>
        <end position="90"/>
    </location>
</feature>
<accession>A0ABQ3K3U1</accession>
<feature type="domain" description="GGDEF" evidence="2">
    <location>
        <begin position="216"/>
        <end position="346"/>
    </location>
</feature>
<keyword evidence="4" id="KW-1185">Reference proteome</keyword>
<feature type="transmembrane region" description="Helical" evidence="1">
    <location>
        <begin position="110"/>
        <end position="139"/>
    </location>
</feature>
<keyword evidence="1" id="KW-0472">Membrane</keyword>
<dbReference type="CDD" id="cd01949">
    <property type="entry name" value="GGDEF"/>
    <property type="match status" value="1"/>
</dbReference>
<feature type="transmembrane region" description="Helical" evidence="1">
    <location>
        <begin position="16"/>
        <end position="38"/>
    </location>
</feature>
<dbReference type="RefSeq" id="WP_189642943.1">
    <property type="nucleotide sequence ID" value="NZ_BNAL01000015.1"/>
</dbReference>
<dbReference type="Proteomes" id="UP000632154">
    <property type="component" value="Unassembled WGS sequence"/>
</dbReference>
<evidence type="ECO:0000313" key="4">
    <source>
        <dbReference type="Proteomes" id="UP000632154"/>
    </source>
</evidence>
<reference evidence="4" key="1">
    <citation type="journal article" date="2019" name="Int. J. Syst. Evol. Microbiol.">
        <title>The Global Catalogue of Microorganisms (GCM) 10K type strain sequencing project: providing services to taxonomists for standard genome sequencing and annotation.</title>
        <authorList>
            <consortium name="The Broad Institute Genomics Platform"/>
            <consortium name="The Broad Institute Genome Sequencing Center for Infectious Disease"/>
            <person name="Wu L."/>
            <person name="Ma J."/>
        </authorList>
    </citation>
    <scope>NUCLEOTIDE SEQUENCE [LARGE SCALE GENOMIC DNA]</scope>
    <source>
        <strain evidence="4">CGMCC 1.18439</strain>
    </source>
</reference>
<protein>
    <recommendedName>
        <fullName evidence="2">GGDEF domain-containing protein</fullName>
    </recommendedName>
</protein>
<keyword evidence="1" id="KW-0812">Transmembrane</keyword>
<proteinExistence type="predicted"/>
<dbReference type="InterPro" id="IPR050469">
    <property type="entry name" value="Diguanylate_Cyclase"/>
</dbReference>
<evidence type="ECO:0000313" key="3">
    <source>
        <dbReference type="EMBL" id="GHG02732.1"/>
    </source>
</evidence>
<dbReference type="NCBIfam" id="TIGR00254">
    <property type="entry name" value="GGDEF"/>
    <property type="match status" value="1"/>
</dbReference>
<dbReference type="SUPFAM" id="SSF55073">
    <property type="entry name" value="Nucleotide cyclase"/>
    <property type="match status" value="1"/>
</dbReference>
<dbReference type="EMBL" id="BNAL01000015">
    <property type="protein sequence ID" value="GHG02732.1"/>
    <property type="molecule type" value="Genomic_DNA"/>
</dbReference>
<dbReference type="SMART" id="SM00267">
    <property type="entry name" value="GGDEF"/>
    <property type="match status" value="1"/>
</dbReference>
<dbReference type="PROSITE" id="PS50887">
    <property type="entry name" value="GGDEF"/>
    <property type="match status" value="1"/>
</dbReference>
<organism evidence="3 4">
    <name type="scientific">Deinococcus piscis</name>
    <dbReference type="NCBI Taxonomy" id="394230"/>
    <lineage>
        <taxon>Bacteria</taxon>
        <taxon>Thermotogati</taxon>
        <taxon>Deinococcota</taxon>
        <taxon>Deinococci</taxon>
        <taxon>Deinococcales</taxon>
        <taxon>Deinococcaceae</taxon>
        <taxon>Deinococcus</taxon>
    </lineage>
</organism>
<feature type="transmembrane region" description="Helical" evidence="1">
    <location>
        <begin position="44"/>
        <end position="63"/>
    </location>
</feature>
<dbReference type="InterPro" id="IPR029787">
    <property type="entry name" value="Nucleotide_cyclase"/>
</dbReference>
<name>A0ABQ3K3U1_9DEIO</name>
<dbReference type="PANTHER" id="PTHR45138">
    <property type="entry name" value="REGULATORY COMPONENTS OF SENSORY TRANSDUCTION SYSTEM"/>
    <property type="match status" value="1"/>
</dbReference>
<dbReference type="Pfam" id="PF00990">
    <property type="entry name" value="GGDEF"/>
    <property type="match status" value="1"/>
</dbReference>
<dbReference type="InterPro" id="IPR043128">
    <property type="entry name" value="Rev_trsase/Diguanyl_cyclase"/>
</dbReference>
<dbReference type="PANTHER" id="PTHR45138:SF9">
    <property type="entry name" value="DIGUANYLATE CYCLASE DGCM-RELATED"/>
    <property type="match status" value="1"/>
</dbReference>
<keyword evidence="1" id="KW-1133">Transmembrane helix</keyword>
<sequence length="355" mass="38579">MLPPIFSTEQQTRQRLTLLSLLAVTVHVVGLSNVWSYWVANAAAQQVVCQLGLAISLAVLYLAQFHPANRRAVRVLALLLALIWLLAGLVPPEATASGQSAATNPHILGLLNLALLCYALLPAQVAGWMSAGSYLLFLLGVWRFHGTPQLPDLSAGITLLLLHYVGSHSYDMLNVRERAQKLAHLAAYDQLTGLLNRYGMEENLRQLWEQAQQTGEDGTLLLLDIDHFKSINDQFGHAVGDRVLRRVGRILPEVCPKGTVGRWGGEEFLMVLPALSSSETELLAKQLTACLVPTGRALPSGRPVTLSGGGVRFSEAASLPQLIALADQRLYVAKGEGRNRLKWTSPPEHSSTVAV</sequence>
<gene>
    <name evidence="3" type="ORF">GCM10017783_13750</name>
</gene>
<dbReference type="Gene3D" id="3.30.70.270">
    <property type="match status" value="1"/>
</dbReference>
<dbReference type="InterPro" id="IPR000160">
    <property type="entry name" value="GGDEF_dom"/>
</dbReference>
<comment type="caution">
    <text evidence="3">The sequence shown here is derived from an EMBL/GenBank/DDBJ whole genome shotgun (WGS) entry which is preliminary data.</text>
</comment>
<evidence type="ECO:0000256" key="1">
    <source>
        <dbReference type="SAM" id="Phobius"/>
    </source>
</evidence>
<evidence type="ECO:0000259" key="2">
    <source>
        <dbReference type="PROSITE" id="PS50887"/>
    </source>
</evidence>